<feature type="compositionally biased region" description="Gly residues" evidence="7">
    <location>
        <begin position="933"/>
        <end position="946"/>
    </location>
</feature>
<name>A0ABM3F0K0_SALSA</name>
<dbReference type="GeneID" id="106607845"/>
<dbReference type="PROSITE" id="PS00678">
    <property type="entry name" value="WD_REPEATS_1"/>
    <property type="match status" value="2"/>
</dbReference>
<keyword evidence="8" id="KW-1185">Reference proteome</keyword>
<gene>
    <name evidence="9" type="primary">gtf3c2</name>
</gene>
<reference evidence="9" key="1">
    <citation type="submission" date="2025-08" db="UniProtKB">
        <authorList>
            <consortium name="RefSeq"/>
        </authorList>
    </citation>
    <scope>IDENTIFICATION</scope>
</reference>
<sequence length="1085" mass="121942">MPVTESCTVRLLRLPLTKKSCSVNLSRLSVIKKRCSVRLSRLLVTDNRCSVRLCRLPVTKRCSVKLFTLPVTQKRCSVRLCRLLMATVAQKLGKQGSESMGLPHGEETEEQTDPHEKLQAEAQTNPHEKPQDTNGEAVGATSEQGQDLPPEELPVTSFTPGNRLQRKRVPNPKYQREPDTTNLQCPDSTKKPRKKMGLKKSIVSNTETDQREPDKKSPKPKPPKKTPTKKTPQKKPVVSSIDSDRGLIKQTPAKKTSAKKIQKETPQVNSMPAPAVPELRETPEEPETTPSGRPKRRAAKAALQYLHTLAKEVYNQPDNGTKNDWESSPVPSPSPSSTQPQKQTRGKGKKRKTPDFDSDNAAEDVDFVPENQDTEEESEDEDTQEDLDLEKTHTPLKDLRSRRISRGLSSQVRYHGNSPNGLSNNMMGPIWMCTKTTKTFRDEHCNEWVFAEWMPSEKDWHCLSDSEAEKYLPQEMMSTAFTFSREGIREETPLHRMKRFECLPPHPERWDMLFYTGGPVWAMDWCPSPDGAPASQYAAIYCHRNLDDQHRMNELYTKPGLIQIWDLGQLQYNTSPQSSPRLAYGIAQDKGFVWNLKWCPGGAWELPTTNRKAPHMPRLGLLAASTSDGHITIYSLPHPDTLMARRKHTAKGGASPTLMICQVQGVITLKRGSFKTNHDEKNNQVLSMDWLPVKPHNILAAGFYDGTVALWNLSSKSILQRVRAPDRSFTLYPYHCFIAHDNATRALSFCHASSSSVFPVLPPAVLSSPYPLISSPLSSLSSALPPPRDLMVTAGDDRLVKMWDLRRTWEPCQSFKRFLSTEAAWPLHWAGVFISQESTYATFGQHGLNYFDSGYLGFKPLFLVPRKGTMWSLSISDWLNTAVTADSVGDVIMVLIPNLFNNPCYLKRSIDRRFPVFRTEMVQLKEEVEENEGGVGRAEGGVGEEGSGSTSNGTSHHTPQTYRETAKKYYLHYHDMDMRTFKNVQSRAPWKHMQVAEAKGGLCLDLMPLASLTKVRFNPNLCAQSWVLSGGQAGLVRAHCLRAMNSSHINKMVQESQAQFSTVFPQDTTDSQGDASAVRHTTEKL</sequence>
<dbReference type="PANTHER" id="PTHR15052">
    <property type="entry name" value="RNA POLYMERASE III TRANSCRIPTION INITIATION FACTOR COMPLEX SUBUNIT"/>
    <property type="match status" value="1"/>
</dbReference>
<keyword evidence="4" id="KW-0804">Transcription</keyword>
<keyword evidence="3" id="KW-0677">Repeat</keyword>
<dbReference type="SUPFAM" id="SSF50978">
    <property type="entry name" value="WD40 repeat-like"/>
    <property type="match status" value="1"/>
</dbReference>
<dbReference type="InterPro" id="IPR001680">
    <property type="entry name" value="WD40_rpt"/>
</dbReference>
<dbReference type="Proteomes" id="UP001652741">
    <property type="component" value="Chromosome ssa06"/>
</dbReference>
<dbReference type="InterPro" id="IPR019775">
    <property type="entry name" value="WD40_repeat_CS"/>
</dbReference>
<keyword evidence="2 6" id="KW-0853">WD repeat</keyword>
<comment type="subcellular location">
    <subcellularLocation>
        <location evidence="1">Nucleus</location>
    </subcellularLocation>
</comment>
<dbReference type="InterPro" id="IPR015943">
    <property type="entry name" value="WD40/YVTN_repeat-like_dom_sf"/>
</dbReference>
<dbReference type="Gene3D" id="2.130.10.10">
    <property type="entry name" value="YVTN repeat-like/Quinoprotein amine dehydrogenase"/>
    <property type="match status" value="1"/>
</dbReference>
<proteinExistence type="predicted"/>
<dbReference type="SMART" id="SM00320">
    <property type="entry name" value="WD40"/>
    <property type="match status" value="3"/>
</dbReference>
<evidence type="ECO:0000256" key="5">
    <source>
        <dbReference type="ARBA" id="ARBA00023242"/>
    </source>
</evidence>
<dbReference type="InterPro" id="IPR036322">
    <property type="entry name" value="WD40_repeat_dom_sf"/>
</dbReference>
<keyword evidence="5" id="KW-0539">Nucleus</keyword>
<evidence type="ECO:0000313" key="8">
    <source>
        <dbReference type="Proteomes" id="UP001652741"/>
    </source>
</evidence>
<organism evidence="8 9">
    <name type="scientific">Salmo salar</name>
    <name type="common">Atlantic salmon</name>
    <dbReference type="NCBI Taxonomy" id="8030"/>
    <lineage>
        <taxon>Eukaryota</taxon>
        <taxon>Metazoa</taxon>
        <taxon>Chordata</taxon>
        <taxon>Craniata</taxon>
        <taxon>Vertebrata</taxon>
        <taxon>Euteleostomi</taxon>
        <taxon>Actinopterygii</taxon>
        <taxon>Neopterygii</taxon>
        <taxon>Teleostei</taxon>
        <taxon>Protacanthopterygii</taxon>
        <taxon>Salmoniformes</taxon>
        <taxon>Salmonidae</taxon>
        <taxon>Salmoninae</taxon>
        <taxon>Salmo</taxon>
    </lineage>
</organism>
<feature type="compositionally biased region" description="Acidic residues" evidence="7">
    <location>
        <begin position="356"/>
        <end position="388"/>
    </location>
</feature>
<evidence type="ECO:0000256" key="2">
    <source>
        <dbReference type="ARBA" id="ARBA00022574"/>
    </source>
</evidence>
<dbReference type="PANTHER" id="PTHR15052:SF2">
    <property type="entry name" value="GENERAL TRANSCRIPTION FACTOR 3C POLYPEPTIDE 2"/>
    <property type="match status" value="1"/>
</dbReference>
<feature type="compositionally biased region" description="Polar residues" evidence="7">
    <location>
        <begin position="1064"/>
        <end position="1074"/>
    </location>
</feature>
<dbReference type="RefSeq" id="XP_045576830.1">
    <property type="nucleotide sequence ID" value="XM_045720874.1"/>
</dbReference>
<feature type="repeat" description="WD" evidence="6">
    <location>
        <begin position="678"/>
        <end position="721"/>
    </location>
</feature>
<evidence type="ECO:0000313" key="9">
    <source>
        <dbReference type="RefSeq" id="XP_045576830.1"/>
    </source>
</evidence>
<dbReference type="InterPro" id="IPR052416">
    <property type="entry name" value="GTF3C_component"/>
</dbReference>
<evidence type="ECO:0000256" key="3">
    <source>
        <dbReference type="ARBA" id="ARBA00022737"/>
    </source>
</evidence>
<evidence type="ECO:0000256" key="1">
    <source>
        <dbReference type="ARBA" id="ARBA00004123"/>
    </source>
</evidence>
<evidence type="ECO:0000256" key="6">
    <source>
        <dbReference type="PROSITE-ProRule" id="PRU00221"/>
    </source>
</evidence>
<evidence type="ECO:0000256" key="4">
    <source>
        <dbReference type="ARBA" id="ARBA00023163"/>
    </source>
</evidence>
<feature type="region of interest" description="Disordered" evidence="7">
    <location>
        <begin position="1064"/>
        <end position="1085"/>
    </location>
</feature>
<evidence type="ECO:0000256" key="7">
    <source>
        <dbReference type="SAM" id="MobiDB-lite"/>
    </source>
</evidence>
<accession>A0ABM3F0K0</accession>
<feature type="compositionally biased region" description="Polar residues" evidence="7">
    <location>
        <begin position="949"/>
        <end position="960"/>
    </location>
</feature>
<feature type="compositionally biased region" description="Basic and acidic residues" evidence="7">
    <location>
        <begin position="208"/>
        <end position="217"/>
    </location>
</feature>
<feature type="compositionally biased region" description="Basic residues" evidence="7">
    <location>
        <begin position="218"/>
        <end position="233"/>
    </location>
</feature>
<protein>
    <submittedName>
        <fullName evidence="9">General transcription factor 3C polypeptide 2 isoform X1</fullName>
    </submittedName>
</protein>
<feature type="region of interest" description="Disordered" evidence="7">
    <location>
        <begin position="92"/>
        <end position="394"/>
    </location>
</feature>
<dbReference type="PROSITE" id="PS50082">
    <property type="entry name" value="WD_REPEATS_2"/>
    <property type="match status" value="1"/>
</dbReference>
<feature type="region of interest" description="Disordered" evidence="7">
    <location>
        <begin position="928"/>
        <end position="960"/>
    </location>
</feature>